<proteinExistence type="predicted"/>
<dbReference type="Proteomes" id="UP000054928">
    <property type="component" value="Unassembled WGS sequence"/>
</dbReference>
<dbReference type="AlphaFoldDB" id="A0A0P1B8X7"/>
<accession>A0A0P1B8X7</accession>
<organism evidence="1 2">
    <name type="scientific">Plasmopara halstedii</name>
    <name type="common">Downy mildew of sunflower</name>
    <dbReference type="NCBI Taxonomy" id="4781"/>
    <lineage>
        <taxon>Eukaryota</taxon>
        <taxon>Sar</taxon>
        <taxon>Stramenopiles</taxon>
        <taxon>Oomycota</taxon>
        <taxon>Peronosporomycetes</taxon>
        <taxon>Peronosporales</taxon>
        <taxon>Peronosporaceae</taxon>
        <taxon>Plasmopara</taxon>
    </lineage>
</organism>
<dbReference type="EMBL" id="CCYD01003137">
    <property type="protein sequence ID" value="CEG50417.1"/>
    <property type="molecule type" value="Genomic_DNA"/>
</dbReference>
<reference evidence="2" key="1">
    <citation type="submission" date="2014-09" db="EMBL/GenBank/DDBJ databases">
        <authorList>
            <person name="Sharma Rahul"/>
            <person name="Thines Marco"/>
        </authorList>
    </citation>
    <scope>NUCLEOTIDE SEQUENCE [LARGE SCALE GENOMIC DNA]</scope>
</reference>
<dbReference type="RefSeq" id="XP_024586786.1">
    <property type="nucleotide sequence ID" value="XM_024721715.1"/>
</dbReference>
<sequence length="49" mass="5474">MSIAARFLPLSGKRLFFCKRMGRVVAENTSTFITQSSSFGWIASLLEAF</sequence>
<keyword evidence="2" id="KW-1185">Reference proteome</keyword>
<protein>
    <submittedName>
        <fullName evidence="1">Uncharacterized protein</fullName>
    </submittedName>
</protein>
<evidence type="ECO:0000313" key="2">
    <source>
        <dbReference type="Proteomes" id="UP000054928"/>
    </source>
</evidence>
<evidence type="ECO:0000313" key="1">
    <source>
        <dbReference type="EMBL" id="CEG50417.1"/>
    </source>
</evidence>
<name>A0A0P1B8X7_PLAHL</name>
<dbReference type="GeneID" id="36403184"/>